<dbReference type="InterPro" id="IPR003961">
    <property type="entry name" value="FN3_dom"/>
</dbReference>
<accession>A0A1B6GVD6</accession>
<dbReference type="InterPro" id="IPR013783">
    <property type="entry name" value="Ig-like_fold"/>
</dbReference>
<dbReference type="InterPro" id="IPR036116">
    <property type="entry name" value="FN3_sf"/>
</dbReference>
<feature type="non-terminal residue" evidence="2">
    <location>
        <position position="1"/>
    </location>
</feature>
<proteinExistence type="predicted"/>
<dbReference type="AlphaFoldDB" id="A0A1B6GVD6"/>
<dbReference type="CDD" id="cd00063">
    <property type="entry name" value="FN3"/>
    <property type="match status" value="3"/>
</dbReference>
<feature type="domain" description="Fibronectin type-III" evidence="1">
    <location>
        <begin position="249"/>
        <end position="350"/>
    </location>
</feature>
<name>A0A1B6GVD6_9HEMI</name>
<dbReference type="PANTHER" id="PTHR46957:SF3">
    <property type="entry name" value="CYTOKINE RECEPTOR"/>
    <property type="match status" value="1"/>
</dbReference>
<dbReference type="EMBL" id="GECZ01003456">
    <property type="protein sequence ID" value="JAS66313.1"/>
    <property type="molecule type" value="Transcribed_RNA"/>
</dbReference>
<protein>
    <recommendedName>
        <fullName evidence="1">Fibronectin type-III domain-containing protein</fullName>
    </recommendedName>
</protein>
<evidence type="ECO:0000259" key="1">
    <source>
        <dbReference type="PROSITE" id="PS50853"/>
    </source>
</evidence>
<organism evidence="2">
    <name type="scientific">Cuerna arida</name>
    <dbReference type="NCBI Taxonomy" id="1464854"/>
    <lineage>
        <taxon>Eukaryota</taxon>
        <taxon>Metazoa</taxon>
        <taxon>Ecdysozoa</taxon>
        <taxon>Arthropoda</taxon>
        <taxon>Hexapoda</taxon>
        <taxon>Insecta</taxon>
        <taxon>Pterygota</taxon>
        <taxon>Neoptera</taxon>
        <taxon>Paraneoptera</taxon>
        <taxon>Hemiptera</taxon>
        <taxon>Auchenorrhyncha</taxon>
        <taxon>Membracoidea</taxon>
        <taxon>Cicadellidae</taxon>
        <taxon>Cicadellinae</taxon>
        <taxon>Proconiini</taxon>
        <taxon>Cuerna</taxon>
    </lineage>
</organism>
<dbReference type="GO" id="GO:0016020">
    <property type="term" value="C:membrane"/>
    <property type="evidence" value="ECO:0007669"/>
    <property type="project" value="UniProtKB-SubCell"/>
</dbReference>
<dbReference type="InterPro" id="IPR050713">
    <property type="entry name" value="RTP_Phos/Ushers"/>
</dbReference>
<dbReference type="PANTHER" id="PTHR46957">
    <property type="entry name" value="CYTOKINE RECEPTOR"/>
    <property type="match status" value="1"/>
</dbReference>
<dbReference type="Pfam" id="PF00041">
    <property type="entry name" value="fn3"/>
    <property type="match status" value="3"/>
</dbReference>
<gene>
    <name evidence="2" type="ORF">g.43578</name>
</gene>
<dbReference type="Gene3D" id="2.60.40.10">
    <property type="entry name" value="Immunoglobulins"/>
    <property type="match status" value="3"/>
</dbReference>
<dbReference type="SMART" id="SM00060">
    <property type="entry name" value="FN3"/>
    <property type="match status" value="3"/>
</dbReference>
<evidence type="ECO:0000313" key="2">
    <source>
        <dbReference type="EMBL" id="JAS66313.1"/>
    </source>
</evidence>
<feature type="domain" description="Fibronectin type-III" evidence="1">
    <location>
        <begin position="46"/>
        <end position="146"/>
    </location>
</feature>
<sequence length="494" mass="54762">VGGELTQDDTEITLSPLLPFTQYLVTVTPEDGLPSKIYVGTSEAEPTEIPGLSNQSPIRTNTSLTVFWSPATVCSSHLTGYNYQLIKESDGLTIVDSGFTTDTSASFKNLTATTNYVAKIYVVTIAGWNTKAHLSINTSTSATVPDAVRNLTVYKRGRNMLGVRWAAPKATYGTLKSFTVAHSLGKDSNSHSVEPTHCVVWPNLFCYTITDLRPNRMYNISVSARNVDVAEDGAKAFVNGLTREISPSTPENLTLFNSTSTTVGLRWNHPNLANGILRSFVVSVEETEEFDQDSCCQVYPLVETPVTEEKDTYDVEVSGLHPASTYVVSVSAKTVGLGPSQSITVVTRPPHMAITVLTPDFPDDDYLDLNLKDDLWLPQEKRPELNNSEIYSSLIKAHLLLIVPSNPQAPINESCIKEPKLDSLLRSEIGDQFWFYKEYDKDSYIDNSNWGHPVDCVSLQYEQKYRIVAVQVSAFNGAYNVDLCYYSETQTYYN</sequence>
<feature type="domain" description="Fibronectin type-III" evidence="1">
    <location>
        <begin position="147"/>
        <end position="248"/>
    </location>
</feature>
<reference evidence="2" key="1">
    <citation type="submission" date="2015-11" db="EMBL/GenBank/DDBJ databases">
        <title>De novo transcriptome assembly of four potential Pierce s Disease insect vectors from Arizona vineyards.</title>
        <authorList>
            <person name="Tassone E.E."/>
        </authorList>
    </citation>
    <scope>NUCLEOTIDE SEQUENCE</scope>
</reference>
<dbReference type="SUPFAM" id="SSF49265">
    <property type="entry name" value="Fibronectin type III"/>
    <property type="match status" value="2"/>
</dbReference>
<dbReference type="PROSITE" id="PS50853">
    <property type="entry name" value="FN3"/>
    <property type="match status" value="3"/>
</dbReference>